<evidence type="ECO:0000313" key="6">
    <source>
        <dbReference type="Proteomes" id="UP000003340"/>
    </source>
</evidence>
<gene>
    <name evidence="5" type="ORF">CLOSTMETH_03313</name>
</gene>
<dbReference type="InterPro" id="IPR005311">
    <property type="entry name" value="PBP_dimer"/>
</dbReference>
<dbReference type="eggNOG" id="COG0768">
    <property type="taxonomic scope" value="Bacteria"/>
</dbReference>
<evidence type="ECO:0000256" key="1">
    <source>
        <dbReference type="ARBA" id="ARBA00004370"/>
    </source>
</evidence>
<dbReference type="CDD" id="cd06576">
    <property type="entry name" value="PASTA_Pbp2x-like_1"/>
    <property type="match status" value="1"/>
</dbReference>
<comment type="caution">
    <text evidence="5">The sequence shown here is derived from an EMBL/GenBank/DDBJ whole genome shotgun (WGS) entry which is preliminary data.</text>
</comment>
<feature type="domain" description="PASTA" evidence="4">
    <location>
        <begin position="673"/>
        <end position="738"/>
    </location>
</feature>
<dbReference type="SUPFAM" id="SSF54184">
    <property type="entry name" value="Penicillin-binding protein 2x (pbp-2x), c-terminal domain"/>
    <property type="match status" value="1"/>
</dbReference>
<comment type="subcellular location">
    <subcellularLocation>
        <location evidence="1">Membrane</location>
    </subcellularLocation>
</comment>
<dbReference type="InterPro" id="IPR050515">
    <property type="entry name" value="Beta-lactam/transpept"/>
</dbReference>
<feature type="domain" description="PASTA" evidence="4">
    <location>
        <begin position="603"/>
        <end position="669"/>
    </location>
</feature>
<evidence type="ECO:0000313" key="5">
    <source>
        <dbReference type="EMBL" id="EEG29200.1"/>
    </source>
</evidence>
<evidence type="ECO:0000256" key="3">
    <source>
        <dbReference type="ARBA" id="ARBA00023136"/>
    </source>
</evidence>
<keyword evidence="3" id="KW-0472">Membrane</keyword>
<sequence>MAINPTRKMKFKLNIVVLGLLTLVFTILMGRILYISCFAQVGGVKYGVKAYNQQLGADTINANRGTIYDRNMNALARSATVWTVSVAPNQIDSDEKREKIASGLADILGMDKEEILAKTQKKNKYEIVKKKVEKPEADKITEFVKENKLSGVHMVEDSRRYYPLGNTASHVIGFTGSDNQGLAGVEIKYNDVLSGTPGKVVISQNALGTNMPFEYEYYYPAQDGNSLVLTLDQTLQHYVDKALKEAVDTHAPGNRTCAIMMDVNNGEIVAMSTQPDFDLNDPFTITDPNLLATLEGKEGDELKEAKSTAQSRMWTNKAISETYEPGSVFKVVTSSAALEEKTMTLENTFDCSGSVQVAPGTTMKCWKAGGHGHESFVDAVVNSCNPAFIKIGASLGPDLFYQYFTQYGMTEKTGIDLPGESKSLYVAKKDLGVVSLASESFGQSMSITPMQMLTAFCATVNGGYLVTPHVVKQVIDNDGNIVQSYDGKVRRQAISEETSETMRYILEQVVSANGGSNASVPGYRIAGKSGTAQKLARRQELGKDVYVSSFAGAVPADNPQYALLVMVDEPTSGAYYGGAVASPIFAEIMTDAIPYFGISPEYTEEELEHLAVSVPYLESFTVEEAKAKLSDAGLAAPEIIGSGDTVIRQVPAAGSNVSKDASVLLYTDDTDPNASMVTVPDVTNLTQEQARIRLTNAGLNISYSNTAVQNTKAMSTSQSPAAGESVPRGTVVTVEFLTNDETG</sequence>
<dbReference type="PROSITE" id="PS51178">
    <property type="entry name" value="PASTA"/>
    <property type="match status" value="2"/>
</dbReference>
<dbReference type="Gene3D" id="3.40.710.10">
    <property type="entry name" value="DD-peptidase/beta-lactamase superfamily"/>
    <property type="match status" value="1"/>
</dbReference>
<evidence type="ECO:0000256" key="2">
    <source>
        <dbReference type="ARBA" id="ARBA00007171"/>
    </source>
</evidence>
<dbReference type="SUPFAM" id="SSF56519">
    <property type="entry name" value="Penicillin binding protein dimerisation domain"/>
    <property type="match status" value="1"/>
</dbReference>
<dbReference type="SMART" id="SM00740">
    <property type="entry name" value="PASTA"/>
    <property type="match status" value="2"/>
</dbReference>
<comment type="similarity">
    <text evidence="2">Belongs to the transpeptidase family.</text>
</comment>
<name>C0EHB3_9FIRM</name>
<reference evidence="5 6" key="2">
    <citation type="submission" date="2009-02" db="EMBL/GenBank/DDBJ databases">
        <title>Draft genome sequence of Clostridium methylpentosum (DSM 5476).</title>
        <authorList>
            <person name="Sudarsanam P."/>
            <person name="Ley R."/>
            <person name="Guruge J."/>
            <person name="Turnbaugh P.J."/>
            <person name="Mahowald M."/>
            <person name="Liep D."/>
            <person name="Gordon J."/>
        </authorList>
    </citation>
    <scope>NUCLEOTIDE SEQUENCE [LARGE SCALE GENOMIC DNA]</scope>
    <source>
        <strain evidence="5 6">DSM 5476</strain>
    </source>
</reference>
<dbReference type="GO" id="GO:0008658">
    <property type="term" value="F:penicillin binding"/>
    <property type="evidence" value="ECO:0007669"/>
    <property type="project" value="InterPro"/>
</dbReference>
<dbReference type="Pfam" id="PF00905">
    <property type="entry name" value="Transpeptidase"/>
    <property type="match status" value="1"/>
</dbReference>
<evidence type="ECO:0000259" key="4">
    <source>
        <dbReference type="PROSITE" id="PS51178"/>
    </source>
</evidence>
<organism evidence="5 6">
    <name type="scientific">[Clostridium] methylpentosum DSM 5476</name>
    <dbReference type="NCBI Taxonomy" id="537013"/>
    <lineage>
        <taxon>Bacteria</taxon>
        <taxon>Bacillati</taxon>
        <taxon>Bacillota</taxon>
        <taxon>Clostridia</taxon>
        <taxon>Eubacteriales</taxon>
        <taxon>Oscillospiraceae</taxon>
        <taxon>Oscillospiraceae incertae sedis</taxon>
    </lineage>
</organism>
<dbReference type="InterPro" id="IPR036138">
    <property type="entry name" value="PBP_dimer_sf"/>
</dbReference>
<dbReference type="HOGENOM" id="CLU_009289_6_0_9"/>
<dbReference type="InterPro" id="IPR005543">
    <property type="entry name" value="PASTA_dom"/>
</dbReference>
<accession>C0EHB3</accession>
<dbReference type="InterPro" id="IPR001460">
    <property type="entry name" value="PCN-bd_Tpept"/>
</dbReference>
<proteinExistence type="inferred from homology"/>
<dbReference type="PANTHER" id="PTHR30627">
    <property type="entry name" value="PEPTIDOGLYCAN D,D-TRANSPEPTIDASE"/>
    <property type="match status" value="1"/>
</dbReference>
<dbReference type="Gene3D" id="3.30.10.20">
    <property type="match status" value="2"/>
</dbReference>
<dbReference type="Proteomes" id="UP000003340">
    <property type="component" value="Unassembled WGS sequence"/>
</dbReference>
<dbReference type="GO" id="GO:0005886">
    <property type="term" value="C:plasma membrane"/>
    <property type="evidence" value="ECO:0007669"/>
    <property type="project" value="TreeGrafter"/>
</dbReference>
<dbReference type="CDD" id="cd06577">
    <property type="entry name" value="PASTA_pknB"/>
    <property type="match status" value="1"/>
</dbReference>
<dbReference type="Gene3D" id="3.90.1310.10">
    <property type="entry name" value="Penicillin-binding protein 2a (Domain 2)"/>
    <property type="match status" value="1"/>
</dbReference>
<keyword evidence="6" id="KW-1185">Reference proteome</keyword>
<dbReference type="PANTHER" id="PTHR30627:SF1">
    <property type="entry name" value="PEPTIDOGLYCAN D,D-TRANSPEPTIDASE FTSI"/>
    <property type="match status" value="1"/>
</dbReference>
<dbReference type="SUPFAM" id="SSF56601">
    <property type="entry name" value="beta-lactamase/transpeptidase-like"/>
    <property type="match status" value="1"/>
</dbReference>
<dbReference type="AlphaFoldDB" id="C0EHB3"/>
<dbReference type="Pfam" id="PF03717">
    <property type="entry name" value="PBP_dimer"/>
    <property type="match status" value="1"/>
</dbReference>
<dbReference type="GO" id="GO:0071555">
    <property type="term" value="P:cell wall organization"/>
    <property type="evidence" value="ECO:0007669"/>
    <property type="project" value="TreeGrafter"/>
</dbReference>
<reference evidence="5 6" key="1">
    <citation type="submission" date="2009-01" db="EMBL/GenBank/DDBJ databases">
        <authorList>
            <person name="Fulton L."/>
            <person name="Clifton S."/>
            <person name="Fulton B."/>
            <person name="Xu J."/>
            <person name="Minx P."/>
            <person name="Pepin K.H."/>
            <person name="Johnson M."/>
            <person name="Bhonagiri V."/>
            <person name="Nash W.E."/>
            <person name="Mardis E.R."/>
            <person name="Wilson R.K."/>
        </authorList>
    </citation>
    <scope>NUCLEOTIDE SEQUENCE [LARGE SCALE GENOMIC DNA]</scope>
    <source>
        <strain evidence="5 6">DSM 5476</strain>
    </source>
</reference>
<dbReference type="EMBL" id="ACEC01000115">
    <property type="protein sequence ID" value="EEG29200.1"/>
    <property type="molecule type" value="Genomic_DNA"/>
</dbReference>
<dbReference type="STRING" id="537013.CLOSTMETH_03313"/>
<dbReference type="InterPro" id="IPR012338">
    <property type="entry name" value="Beta-lactam/transpept-like"/>
</dbReference>
<protein>
    <submittedName>
        <fullName evidence="5">Putative stage V sporulation protein D</fullName>
    </submittedName>
</protein>
<dbReference type="Pfam" id="PF03793">
    <property type="entry name" value="PASTA"/>
    <property type="match status" value="2"/>
</dbReference>